<feature type="transmembrane region" description="Helical" evidence="2">
    <location>
        <begin position="61"/>
        <end position="82"/>
    </location>
</feature>
<sequence length="121" mass="13532">MLQLPQHLHGLDSLPPYAMPARGPQPTAGPMPHRIDYPDLSPAKQQQAPQLTMQTSGWEATMLQCGMLVTLIVLVYLLYIFVAEIKAIYQRFTESRQDTGKLSANAKKEKKELVKPTSDLV</sequence>
<feature type="compositionally biased region" description="Polar residues" evidence="1">
    <location>
        <begin position="43"/>
        <end position="52"/>
    </location>
</feature>
<keyword evidence="4" id="KW-1185">Reference proteome</keyword>
<feature type="region of interest" description="Disordered" evidence="1">
    <location>
        <begin position="96"/>
        <end position="121"/>
    </location>
</feature>
<gene>
    <name evidence="3" type="ORF">MARPO_0037s0076</name>
</gene>
<name>A0A2R6X466_MARPO</name>
<reference evidence="4" key="1">
    <citation type="journal article" date="2017" name="Cell">
        <title>Insights into land plant evolution garnered from the Marchantia polymorpha genome.</title>
        <authorList>
            <person name="Bowman J.L."/>
            <person name="Kohchi T."/>
            <person name="Yamato K.T."/>
            <person name="Jenkins J."/>
            <person name="Shu S."/>
            <person name="Ishizaki K."/>
            <person name="Yamaoka S."/>
            <person name="Nishihama R."/>
            <person name="Nakamura Y."/>
            <person name="Berger F."/>
            <person name="Adam C."/>
            <person name="Aki S.S."/>
            <person name="Althoff F."/>
            <person name="Araki T."/>
            <person name="Arteaga-Vazquez M.A."/>
            <person name="Balasubrmanian S."/>
            <person name="Barry K."/>
            <person name="Bauer D."/>
            <person name="Boehm C.R."/>
            <person name="Briginshaw L."/>
            <person name="Caballero-Perez J."/>
            <person name="Catarino B."/>
            <person name="Chen F."/>
            <person name="Chiyoda S."/>
            <person name="Chovatia M."/>
            <person name="Davies K.M."/>
            <person name="Delmans M."/>
            <person name="Demura T."/>
            <person name="Dierschke T."/>
            <person name="Dolan L."/>
            <person name="Dorantes-Acosta A.E."/>
            <person name="Eklund D.M."/>
            <person name="Florent S.N."/>
            <person name="Flores-Sandoval E."/>
            <person name="Fujiyama A."/>
            <person name="Fukuzawa H."/>
            <person name="Galik B."/>
            <person name="Grimanelli D."/>
            <person name="Grimwood J."/>
            <person name="Grossniklaus U."/>
            <person name="Hamada T."/>
            <person name="Haseloff J."/>
            <person name="Hetherington A.J."/>
            <person name="Higo A."/>
            <person name="Hirakawa Y."/>
            <person name="Hundley H.N."/>
            <person name="Ikeda Y."/>
            <person name="Inoue K."/>
            <person name="Inoue S.I."/>
            <person name="Ishida S."/>
            <person name="Jia Q."/>
            <person name="Kakita M."/>
            <person name="Kanazawa T."/>
            <person name="Kawai Y."/>
            <person name="Kawashima T."/>
            <person name="Kennedy M."/>
            <person name="Kinose K."/>
            <person name="Kinoshita T."/>
            <person name="Kohara Y."/>
            <person name="Koide E."/>
            <person name="Komatsu K."/>
            <person name="Kopischke S."/>
            <person name="Kubo M."/>
            <person name="Kyozuka J."/>
            <person name="Lagercrantz U."/>
            <person name="Lin S.S."/>
            <person name="Lindquist E."/>
            <person name="Lipzen A.M."/>
            <person name="Lu C.W."/>
            <person name="De Luna E."/>
            <person name="Martienssen R.A."/>
            <person name="Minamino N."/>
            <person name="Mizutani M."/>
            <person name="Mizutani M."/>
            <person name="Mochizuki N."/>
            <person name="Monte I."/>
            <person name="Mosher R."/>
            <person name="Nagasaki H."/>
            <person name="Nakagami H."/>
            <person name="Naramoto S."/>
            <person name="Nishitani K."/>
            <person name="Ohtani M."/>
            <person name="Okamoto T."/>
            <person name="Okumura M."/>
            <person name="Phillips J."/>
            <person name="Pollak B."/>
            <person name="Reinders A."/>
            <person name="Rovekamp M."/>
            <person name="Sano R."/>
            <person name="Sawa S."/>
            <person name="Schmid M.W."/>
            <person name="Shirakawa M."/>
            <person name="Solano R."/>
            <person name="Spunde A."/>
            <person name="Suetsugu N."/>
            <person name="Sugano S."/>
            <person name="Sugiyama A."/>
            <person name="Sun R."/>
            <person name="Suzuki Y."/>
            <person name="Takenaka M."/>
            <person name="Takezawa D."/>
            <person name="Tomogane H."/>
            <person name="Tsuzuki M."/>
            <person name="Ueda T."/>
            <person name="Umeda M."/>
            <person name="Ward J.M."/>
            <person name="Watanabe Y."/>
            <person name="Yazaki K."/>
            <person name="Yokoyama R."/>
            <person name="Yoshitake Y."/>
            <person name="Yotsui I."/>
            <person name="Zachgo S."/>
            <person name="Schmutz J."/>
        </authorList>
    </citation>
    <scope>NUCLEOTIDE SEQUENCE [LARGE SCALE GENOMIC DNA]</scope>
    <source>
        <strain evidence="4">Tak-1</strain>
    </source>
</reference>
<evidence type="ECO:0000256" key="2">
    <source>
        <dbReference type="SAM" id="Phobius"/>
    </source>
</evidence>
<keyword evidence="2" id="KW-1133">Transmembrane helix</keyword>
<proteinExistence type="predicted"/>
<dbReference type="EMBL" id="KZ772709">
    <property type="protein sequence ID" value="PTQ40900.1"/>
    <property type="molecule type" value="Genomic_DNA"/>
</dbReference>
<keyword evidence="2" id="KW-0472">Membrane</keyword>
<dbReference type="AlphaFoldDB" id="A0A2R6X466"/>
<keyword evidence="2" id="KW-0812">Transmembrane</keyword>
<protein>
    <submittedName>
        <fullName evidence="3">Uncharacterized protein</fullName>
    </submittedName>
</protein>
<dbReference type="Proteomes" id="UP000244005">
    <property type="component" value="Unassembled WGS sequence"/>
</dbReference>
<feature type="region of interest" description="Disordered" evidence="1">
    <location>
        <begin position="13"/>
        <end position="52"/>
    </location>
</feature>
<accession>A0A2R6X466</accession>
<evidence type="ECO:0000256" key="1">
    <source>
        <dbReference type="SAM" id="MobiDB-lite"/>
    </source>
</evidence>
<organism evidence="3 4">
    <name type="scientific">Marchantia polymorpha</name>
    <name type="common">Common liverwort</name>
    <name type="synonym">Marchantia aquatica</name>
    <dbReference type="NCBI Taxonomy" id="3197"/>
    <lineage>
        <taxon>Eukaryota</taxon>
        <taxon>Viridiplantae</taxon>
        <taxon>Streptophyta</taxon>
        <taxon>Embryophyta</taxon>
        <taxon>Marchantiophyta</taxon>
        <taxon>Marchantiopsida</taxon>
        <taxon>Marchantiidae</taxon>
        <taxon>Marchantiales</taxon>
        <taxon>Marchantiaceae</taxon>
        <taxon>Marchantia</taxon>
    </lineage>
</organism>
<evidence type="ECO:0000313" key="3">
    <source>
        <dbReference type="EMBL" id="PTQ40900.1"/>
    </source>
</evidence>
<evidence type="ECO:0000313" key="4">
    <source>
        <dbReference type="Proteomes" id="UP000244005"/>
    </source>
</evidence>